<dbReference type="PANTHER" id="PTHR47429">
    <property type="entry name" value="PROTEIN TWIN LOV 1"/>
    <property type="match status" value="1"/>
</dbReference>
<dbReference type="Pfam" id="PF13426">
    <property type="entry name" value="PAS_9"/>
    <property type="match status" value="1"/>
</dbReference>
<evidence type="ECO:0000256" key="2">
    <source>
        <dbReference type="ARBA" id="ARBA00022643"/>
    </source>
</evidence>
<feature type="domain" description="PAC" evidence="8">
    <location>
        <begin position="109"/>
        <end position="161"/>
    </location>
</feature>
<keyword evidence="2" id="KW-0288">FMN</keyword>
<evidence type="ECO:0000256" key="5">
    <source>
        <dbReference type="ARBA" id="ARBA00023163"/>
    </source>
</evidence>
<dbReference type="InterPro" id="IPR000700">
    <property type="entry name" value="PAS-assoc_C"/>
</dbReference>
<proteinExistence type="predicted"/>
<evidence type="ECO:0000259" key="7">
    <source>
        <dbReference type="PROSITE" id="PS50112"/>
    </source>
</evidence>
<evidence type="ECO:0000313" key="9">
    <source>
        <dbReference type="EMBL" id="AXG05818.1"/>
    </source>
</evidence>
<dbReference type="CDD" id="cd00130">
    <property type="entry name" value="PAS"/>
    <property type="match status" value="1"/>
</dbReference>
<gene>
    <name evidence="9" type="ORF">DU500_04845</name>
</gene>
<sequence length="555" mass="60367">MSEGPSSTAVGAPVVPGESSGETTTAASTDAVDEALKTRTMDEAPIGITIADATEPDMPLVYANAAFERITGYPPEYAVGRNCRFLQGEGTRDEPVAKMRAAIENDTSTTVELRNYRRDGELFWNEVTIAPLRDDDGAVTYYVGFQQEVTRRKKAEQAAARRAARIERERAAQELLLDRLNGVVAEVTSGVAEARSRSALERRVVEGLAATYAGAWIGTYQPAEEAVVRGAAAGWTGDDEVAGEDAVAVDESRTDPVGVAVTRAVTDRQVWIQACTDPTTPATAVAAVPLHYGDAMYGVAVVFAENNSEFDDHERAVLRSLGRTVATGINTLESQRTLRSEETIELQFTVMQHPLVDVAGALDCRLAYRGNVADRDRSTSLFELSDATAEAVRAAADGTAVTVHAVLFEGETGCLVELSIVDDSLRGLLADHGAELRDIRVDSSVARFTVEVARESLARSLADAVLERYEGGDLASYRHTERREETRQEFVARLRDELTDRQYAALMRAYTGGFFEWPHEATGDDLAEAMDVCRSTFHEHLRAAQRKLIGAILDR</sequence>
<dbReference type="SUPFAM" id="SSF55785">
    <property type="entry name" value="PYP-like sensor domain (PAS domain)"/>
    <property type="match status" value="1"/>
</dbReference>
<dbReference type="PROSITE" id="PS50113">
    <property type="entry name" value="PAC"/>
    <property type="match status" value="1"/>
</dbReference>
<dbReference type="NCBIfam" id="TIGR00229">
    <property type="entry name" value="sensory_box"/>
    <property type="match status" value="1"/>
</dbReference>
<dbReference type="PROSITE" id="PS50112">
    <property type="entry name" value="PAS"/>
    <property type="match status" value="1"/>
</dbReference>
<feature type="compositionally biased region" description="Low complexity" evidence="6">
    <location>
        <begin position="17"/>
        <end position="29"/>
    </location>
</feature>
<keyword evidence="10" id="KW-1185">Reference proteome</keyword>
<reference evidence="9 10" key="1">
    <citation type="submission" date="2018-07" db="EMBL/GenBank/DDBJ databases">
        <title>Genome sequences of Haloplanus sp. CBA1113.</title>
        <authorList>
            <person name="Kim Y.B."/>
            <person name="Roh S.W."/>
        </authorList>
    </citation>
    <scope>NUCLEOTIDE SEQUENCE [LARGE SCALE GENOMIC DNA]</scope>
    <source>
        <strain evidence="9 10">CBA1113</strain>
    </source>
</reference>
<dbReference type="InterPro" id="IPR003018">
    <property type="entry name" value="GAF"/>
</dbReference>
<dbReference type="Gene3D" id="3.30.450.20">
    <property type="entry name" value="PAS domain"/>
    <property type="match status" value="1"/>
</dbReference>
<keyword evidence="4" id="KW-0805">Transcription regulation</keyword>
<evidence type="ECO:0000256" key="6">
    <source>
        <dbReference type="SAM" id="MobiDB-lite"/>
    </source>
</evidence>
<dbReference type="RefSeq" id="WP_114584966.1">
    <property type="nucleotide sequence ID" value="NZ_CP031150.1"/>
</dbReference>
<feature type="domain" description="PAS" evidence="7">
    <location>
        <begin position="33"/>
        <end position="106"/>
    </location>
</feature>
<dbReference type="Pfam" id="PF13185">
    <property type="entry name" value="GAF_2"/>
    <property type="match status" value="1"/>
</dbReference>
<dbReference type="PANTHER" id="PTHR47429:SF2">
    <property type="entry name" value="PROTEIN TWIN LOV 1"/>
    <property type="match status" value="1"/>
</dbReference>
<dbReference type="SUPFAM" id="SSF55781">
    <property type="entry name" value="GAF domain-like"/>
    <property type="match status" value="1"/>
</dbReference>
<evidence type="ECO:0000256" key="4">
    <source>
        <dbReference type="ARBA" id="ARBA00023015"/>
    </source>
</evidence>
<dbReference type="InterPro" id="IPR001610">
    <property type="entry name" value="PAC"/>
</dbReference>
<evidence type="ECO:0000256" key="3">
    <source>
        <dbReference type="ARBA" id="ARBA00022991"/>
    </source>
</evidence>
<evidence type="ECO:0000256" key="1">
    <source>
        <dbReference type="ARBA" id="ARBA00022630"/>
    </source>
</evidence>
<dbReference type="AlphaFoldDB" id="A0A345E0U6"/>
<keyword evidence="5" id="KW-0804">Transcription</keyword>
<dbReference type="Gene3D" id="3.30.450.40">
    <property type="match status" value="1"/>
</dbReference>
<name>A0A345E0U6_9EURY</name>
<keyword evidence="1" id="KW-0285">Flavoprotein</keyword>
<keyword evidence="3" id="KW-0157">Chromophore</keyword>
<dbReference type="InterPro" id="IPR029016">
    <property type="entry name" value="GAF-like_dom_sf"/>
</dbReference>
<evidence type="ECO:0000313" key="10">
    <source>
        <dbReference type="Proteomes" id="UP000253273"/>
    </source>
</evidence>
<dbReference type="GeneID" id="37282688"/>
<dbReference type="Proteomes" id="UP000253273">
    <property type="component" value="Chromosome"/>
</dbReference>
<dbReference type="KEGG" id="haj:DU500_04845"/>
<dbReference type="SMART" id="SM00086">
    <property type="entry name" value="PAC"/>
    <property type="match status" value="1"/>
</dbReference>
<protein>
    <submittedName>
        <fullName evidence="9">PAS domain-containing protein</fullName>
    </submittedName>
</protein>
<dbReference type="Pfam" id="PF04967">
    <property type="entry name" value="HTH_10"/>
    <property type="match status" value="1"/>
</dbReference>
<dbReference type="InterPro" id="IPR007050">
    <property type="entry name" value="HTH_bacterioopsin"/>
</dbReference>
<dbReference type="InterPro" id="IPR035965">
    <property type="entry name" value="PAS-like_dom_sf"/>
</dbReference>
<dbReference type="EMBL" id="CP031150">
    <property type="protein sequence ID" value="AXG05818.1"/>
    <property type="molecule type" value="Genomic_DNA"/>
</dbReference>
<dbReference type="OrthoDB" id="106505at2157"/>
<organism evidence="9 10">
    <name type="scientific">Haloplanus rubicundus</name>
    <dbReference type="NCBI Taxonomy" id="1547898"/>
    <lineage>
        <taxon>Archaea</taxon>
        <taxon>Methanobacteriati</taxon>
        <taxon>Methanobacteriota</taxon>
        <taxon>Stenosarchaea group</taxon>
        <taxon>Halobacteria</taxon>
        <taxon>Halobacteriales</taxon>
        <taxon>Haloferacaceae</taxon>
        <taxon>Haloplanus</taxon>
    </lineage>
</organism>
<dbReference type="Pfam" id="PF15915">
    <property type="entry name" value="BAT"/>
    <property type="match status" value="1"/>
</dbReference>
<feature type="region of interest" description="Disordered" evidence="6">
    <location>
        <begin position="1"/>
        <end position="33"/>
    </location>
</feature>
<evidence type="ECO:0000259" key="8">
    <source>
        <dbReference type="PROSITE" id="PS50113"/>
    </source>
</evidence>
<accession>A0A345E0U6</accession>
<dbReference type="InterPro" id="IPR000014">
    <property type="entry name" value="PAS"/>
</dbReference>
<dbReference type="InterPro" id="IPR031803">
    <property type="entry name" value="BAT_GAF/HTH-assoc"/>
</dbReference>